<comment type="caution">
    <text evidence="7">The sequence shown here is derived from an EMBL/GenBank/DDBJ whole genome shotgun (WGS) entry which is preliminary data.</text>
</comment>
<keyword evidence="5" id="KW-0812">Transmembrane</keyword>
<reference evidence="7" key="1">
    <citation type="submission" date="2015-10" db="EMBL/GenBank/DDBJ databases">
        <authorList>
            <person name="Martinez-Garcia P.J."/>
            <person name="Crepeau M.W."/>
            <person name="Puiu D."/>
            <person name="Gonzalez-Ibeas D."/>
            <person name="Whalen J."/>
            <person name="Stevens K."/>
            <person name="Paul R."/>
            <person name="Butterfield T."/>
            <person name="Britton M."/>
            <person name="Reagan R."/>
            <person name="Chakraborty S."/>
            <person name="Walawage S.L."/>
            <person name="Vasquez-Gross H.A."/>
            <person name="Cardeno C."/>
            <person name="Famula R."/>
            <person name="Pratt K."/>
            <person name="Kuruganti S."/>
            <person name="Aradhya M.K."/>
            <person name="Leslie C.A."/>
            <person name="Dandekar A.M."/>
            <person name="Salzberg S.L."/>
            <person name="Wegrzyn J.L."/>
            <person name="Langley C.H."/>
            <person name="Neale D.B."/>
        </authorList>
    </citation>
    <scope>NUCLEOTIDE SEQUENCE</scope>
    <source>
        <tissue evidence="7">Leaves</tissue>
    </source>
</reference>
<organism evidence="7 8">
    <name type="scientific">Juglans regia</name>
    <name type="common">English walnut</name>
    <dbReference type="NCBI Taxonomy" id="51240"/>
    <lineage>
        <taxon>Eukaryota</taxon>
        <taxon>Viridiplantae</taxon>
        <taxon>Streptophyta</taxon>
        <taxon>Embryophyta</taxon>
        <taxon>Tracheophyta</taxon>
        <taxon>Spermatophyta</taxon>
        <taxon>Magnoliopsida</taxon>
        <taxon>eudicotyledons</taxon>
        <taxon>Gunneridae</taxon>
        <taxon>Pentapetalae</taxon>
        <taxon>rosids</taxon>
        <taxon>fabids</taxon>
        <taxon>Fagales</taxon>
        <taxon>Juglandaceae</taxon>
        <taxon>Juglans</taxon>
    </lineage>
</organism>
<evidence type="ECO:0000256" key="2">
    <source>
        <dbReference type="ARBA" id="ARBA00004286"/>
    </source>
</evidence>
<keyword evidence="4" id="KW-0539">Nucleus</keyword>
<evidence type="ECO:0000313" key="8">
    <source>
        <dbReference type="Proteomes" id="UP000619265"/>
    </source>
</evidence>
<evidence type="ECO:0000259" key="6">
    <source>
        <dbReference type="PROSITE" id="PS51504"/>
    </source>
</evidence>
<dbReference type="SUPFAM" id="SSF46785">
    <property type="entry name" value="Winged helix' DNA-binding domain"/>
    <property type="match status" value="1"/>
</dbReference>
<dbReference type="SMART" id="SM00526">
    <property type="entry name" value="H15"/>
    <property type="match status" value="1"/>
</dbReference>
<sequence>MAQPFIQMAESVIVELLYGLIYILGLHIFPRPLMTTYFLCHAQRLKLNKIIDAAMRKYRSLYTYNTLRPDLRKHIEQCVCEKLSDLHTPDHPTYALMIWRAIEGLNEEEGSTEEAISKFIKEDVKDLPWAHASFLRHHLNKLSESGEIVKTSENCYMLPTGNKNSLKRKRWQLNGAEGQVKPIEEQKPAEERSEPVPHANYIEKQIQLQEEQILVIEKLIELQWQKNEAIEKQNKLQTEGRSEMVGLRFAPFNLLFMLVVPFF</sequence>
<dbReference type="Pfam" id="PF00538">
    <property type="entry name" value="Linker_histone"/>
    <property type="match status" value="1"/>
</dbReference>
<dbReference type="GO" id="GO:0000786">
    <property type="term" value="C:nucleosome"/>
    <property type="evidence" value="ECO:0007669"/>
    <property type="project" value="InterPro"/>
</dbReference>
<dbReference type="InterPro" id="IPR005818">
    <property type="entry name" value="Histone_H1/H5_H15"/>
</dbReference>
<keyword evidence="5" id="KW-1133">Transmembrane helix</keyword>
<dbReference type="InterPro" id="IPR036390">
    <property type="entry name" value="WH_DNA-bd_sf"/>
</dbReference>
<evidence type="ECO:0000256" key="5">
    <source>
        <dbReference type="SAM" id="Phobius"/>
    </source>
</evidence>
<feature type="non-terminal residue" evidence="7">
    <location>
        <position position="1"/>
    </location>
</feature>
<dbReference type="PROSITE" id="PS51504">
    <property type="entry name" value="H15"/>
    <property type="match status" value="1"/>
</dbReference>
<feature type="domain" description="H15" evidence="6">
    <location>
        <begin position="90"/>
        <end position="160"/>
    </location>
</feature>
<keyword evidence="3" id="KW-0238">DNA-binding</keyword>
<dbReference type="GO" id="GO:0005634">
    <property type="term" value="C:nucleus"/>
    <property type="evidence" value="ECO:0007669"/>
    <property type="project" value="UniProtKB-SubCell"/>
</dbReference>
<name>A0A833X2X5_JUGRE</name>
<dbReference type="PANTHER" id="PTHR11467">
    <property type="entry name" value="HISTONE H1"/>
    <property type="match status" value="1"/>
</dbReference>
<proteinExistence type="predicted"/>
<dbReference type="Gramene" id="Jr10_09620_p1">
    <property type="protein sequence ID" value="cds.Jr10_09620_p1"/>
    <property type="gene ID" value="Jr10_09620"/>
</dbReference>
<dbReference type="InterPro" id="IPR036388">
    <property type="entry name" value="WH-like_DNA-bd_sf"/>
</dbReference>
<reference evidence="7" key="2">
    <citation type="submission" date="2020-03" db="EMBL/GenBank/DDBJ databases">
        <title>Walnut 2.0.</title>
        <authorList>
            <person name="Marrano A."/>
            <person name="Britton M."/>
            <person name="Zimin A.V."/>
            <person name="Zaini P.A."/>
            <person name="Workman R."/>
            <person name="Puiu D."/>
            <person name="Bianco L."/>
            <person name="Allen B.J."/>
            <person name="Troggio M."/>
            <person name="Leslie C.A."/>
            <person name="Timp W."/>
            <person name="Dendekar A."/>
            <person name="Salzberg S.L."/>
            <person name="Neale D.B."/>
        </authorList>
    </citation>
    <scope>NUCLEOTIDE SEQUENCE</scope>
    <source>
        <tissue evidence="7">Leaves</tissue>
    </source>
</reference>
<dbReference type="Gene3D" id="1.10.10.10">
    <property type="entry name" value="Winged helix-like DNA-binding domain superfamily/Winged helix DNA-binding domain"/>
    <property type="match status" value="1"/>
</dbReference>
<keyword evidence="5" id="KW-0472">Membrane</keyword>
<gene>
    <name evidence="7" type="ORF">F2P56_021973</name>
</gene>
<dbReference type="FunFam" id="1.10.10.10:FF:000493">
    <property type="entry name" value="HMG-Y-related protein A"/>
    <property type="match status" value="1"/>
</dbReference>
<dbReference type="GO" id="GO:0006334">
    <property type="term" value="P:nucleosome assembly"/>
    <property type="evidence" value="ECO:0007669"/>
    <property type="project" value="InterPro"/>
</dbReference>
<feature type="transmembrane region" description="Helical" evidence="5">
    <location>
        <begin position="12"/>
        <end position="29"/>
    </location>
</feature>
<dbReference type="EMBL" id="LIHL02000010">
    <property type="protein sequence ID" value="KAF5457899.1"/>
    <property type="molecule type" value="Genomic_DNA"/>
</dbReference>
<dbReference type="Proteomes" id="UP000619265">
    <property type="component" value="Unassembled WGS sequence"/>
</dbReference>
<dbReference type="AlphaFoldDB" id="A0A833X2X5"/>
<evidence type="ECO:0000256" key="1">
    <source>
        <dbReference type="ARBA" id="ARBA00004123"/>
    </source>
</evidence>
<evidence type="ECO:0000313" key="7">
    <source>
        <dbReference type="EMBL" id="KAF5457899.1"/>
    </source>
</evidence>
<dbReference type="PANTHER" id="PTHR11467:SF109">
    <property type="entry name" value="H15 DOMAIN-CONTAINING PROTEIN"/>
    <property type="match status" value="1"/>
</dbReference>
<dbReference type="GO" id="GO:0003677">
    <property type="term" value="F:DNA binding"/>
    <property type="evidence" value="ECO:0007669"/>
    <property type="project" value="UniProtKB-KW"/>
</dbReference>
<accession>A0A833X2X5</accession>
<comment type="subcellular location">
    <subcellularLocation>
        <location evidence="2">Chromosome</location>
    </subcellularLocation>
    <subcellularLocation>
        <location evidence="1">Nucleus</location>
    </subcellularLocation>
</comment>
<dbReference type="CDD" id="cd00073">
    <property type="entry name" value="H15"/>
    <property type="match status" value="1"/>
</dbReference>
<evidence type="ECO:0000256" key="3">
    <source>
        <dbReference type="ARBA" id="ARBA00023125"/>
    </source>
</evidence>
<protein>
    <recommendedName>
        <fullName evidence="6">H15 domain-containing protein</fullName>
    </recommendedName>
</protein>
<evidence type="ECO:0000256" key="4">
    <source>
        <dbReference type="ARBA" id="ARBA00023242"/>
    </source>
</evidence>